<reference evidence="3 4" key="1">
    <citation type="journal article" date="2017" name="Nat. Ecol. Evol.">
        <title>Scallop genome provides insights into evolution of bilaterian karyotype and development.</title>
        <authorList>
            <person name="Wang S."/>
            <person name="Zhang J."/>
            <person name="Jiao W."/>
            <person name="Li J."/>
            <person name="Xun X."/>
            <person name="Sun Y."/>
            <person name="Guo X."/>
            <person name="Huan P."/>
            <person name="Dong B."/>
            <person name="Zhang L."/>
            <person name="Hu X."/>
            <person name="Sun X."/>
            <person name="Wang J."/>
            <person name="Zhao C."/>
            <person name="Wang Y."/>
            <person name="Wang D."/>
            <person name="Huang X."/>
            <person name="Wang R."/>
            <person name="Lv J."/>
            <person name="Li Y."/>
            <person name="Zhang Z."/>
            <person name="Liu B."/>
            <person name="Lu W."/>
            <person name="Hui Y."/>
            <person name="Liang J."/>
            <person name="Zhou Z."/>
            <person name="Hou R."/>
            <person name="Li X."/>
            <person name="Liu Y."/>
            <person name="Li H."/>
            <person name="Ning X."/>
            <person name="Lin Y."/>
            <person name="Zhao L."/>
            <person name="Xing Q."/>
            <person name="Dou J."/>
            <person name="Li Y."/>
            <person name="Mao J."/>
            <person name="Guo H."/>
            <person name="Dou H."/>
            <person name="Li T."/>
            <person name="Mu C."/>
            <person name="Jiang W."/>
            <person name="Fu Q."/>
            <person name="Fu X."/>
            <person name="Miao Y."/>
            <person name="Liu J."/>
            <person name="Yu Q."/>
            <person name="Li R."/>
            <person name="Liao H."/>
            <person name="Li X."/>
            <person name="Kong Y."/>
            <person name="Jiang Z."/>
            <person name="Chourrout D."/>
            <person name="Li R."/>
            <person name="Bao Z."/>
        </authorList>
    </citation>
    <scope>NUCLEOTIDE SEQUENCE [LARGE SCALE GENOMIC DNA]</scope>
    <source>
        <strain evidence="3 4">PY_sf001</strain>
    </source>
</reference>
<feature type="coiled-coil region" evidence="1">
    <location>
        <begin position="36"/>
        <end position="63"/>
    </location>
</feature>
<evidence type="ECO:0000313" key="4">
    <source>
        <dbReference type="Proteomes" id="UP000242188"/>
    </source>
</evidence>
<keyword evidence="2" id="KW-0732">Signal</keyword>
<sequence length="165" mass="17938">MAGQTVIAGIVCLFVLTLASEKRILLNDPAYVSQQLTHLQSELQELRVKAGNQEQTVTTLQQTVSDLQQTVTNQQSVIMKMAQESGKGVVYSRWGRKDCPAGNDTQLVYSGFAGVSHYTSPGGAADTLCMPPEPVWGPGKTKLHVSKHMSMARNMKIQACLVCQT</sequence>
<comment type="caution">
    <text evidence="3">The sequence shown here is derived from an EMBL/GenBank/DDBJ whole genome shotgun (WGS) entry which is preliminary data.</text>
</comment>
<accession>A0A210QHM5</accession>
<dbReference type="EMBL" id="NEDP02003643">
    <property type="protein sequence ID" value="OWF48209.1"/>
    <property type="molecule type" value="Genomic_DNA"/>
</dbReference>
<keyword evidence="1" id="KW-0175">Coiled coil</keyword>
<feature type="signal peptide" evidence="2">
    <location>
        <begin position="1"/>
        <end position="19"/>
    </location>
</feature>
<dbReference type="AlphaFoldDB" id="A0A210QHM5"/>
<dbReference type="OrthoDB" id="6179493at2759"/>
<name>A0A210QHM5_MIZYE</name>
<protein>
    <submittedName>
        <fullName evidence="3">Uncharacterized protein</fullName>
    </submittedName>
</protein>
<evidence type="ECO:0000256" key="2">
    <source>
        <dbReference type="SAM" id="SignalP"/>
    </source>
</evidence>
<evidence type="ECO:0000256" key="1">
    <source>
        <dbReference type="SAM" id="Coils"/>
    </source>
</evidence>
<dbReference type="Proteomes" id="UP000242188">
    <property type="component" value="Unassembled WGS sequence"/>
</dbReference>
<keyword evidence="4" id="KW-1185">Reference proteome</keyword>
<proteinExistence type="predicted"/>
<feature type="chain" id="PRO_5012058125" evidence="2">
    <location>
        <begin position="20"/>
        <end position="165"/>
    </location>
</feature>
<gene>
    <name evidence="3" type="ORF">KP79_PYT14488</name>
</gene>
<evidence type="ECO:0000313" key="3">
    <source>
        <dbReference type="EMBL" id="OWF48209.1"/>
    </source>
</evidence>
<organism evidence="3 4">
    <name type="scientific">Mizuhopecten yessoensis</name>
    <name type="common">Japanese scallop</name>
    <name type="synonym">Patinopecten yessoensis</name>
    <dbReference type="NCBI Taxonomy" id="6573"/>
    <lineage>
        <taxon>Eukaryota</taxon>
        <taxon>Metazoa</taxon>
        <taxon>Spiralia</taxon>
        <taxon>Lophotrochozoa</taxon>
        <taxon>Mollusca</taxon>
        <taxon>Bivalvia</taxon>
        <taxon>Autobranchia</taxon>
        <taxon>Pteriomorphia</taxon>
        <taxon>Pectinida</taxon>
        <taxon>Pectinoidea</taxon>
        <taxon>Pectinidae</taxon>
        <taxon>Mizuhopecten</taxon>
    </lineage>
</organism>